<keyword evidence="10" id="KW-0406">Ion transport</keyword>
<protein>
    <recommendedName>
        <fullName evidence="10">Fluoride-specific ion channel FluC</fullName>
    </recommendedName>
</protein>
<feature type="transmembrane region" description="Helical" evidence="10">
    <location>
        <begin position="93"/>
        <end position="118"/>
    </location>
</feature>
<dbReference type="AlphaFoldDB" id="A0A150LZA9"/>
<keyword evidence="6 10" id="KW-0407">Ion channel</keyword>
<comment type="similarity">
    <text evidence="7 10">Belongs to the fluoride channel Fluc/FEX (TC 1.A.43) family.</text>
</comment>
<comment type="function">
    <text evidence="9 10">Fluoride-specific ion channel. Important for reducing fluoride concentration in the cell, thus reducing its toxicity.</text>
</comment>
<evidence type="ECO:0000256" key="7">
    <source>
        <dbReference type="ARBA" id="ARBA00035120"/>
    </source>
</evidence>
<evidence type="ECO:0000313" key="11">
    <source>
        <dbReference type="EMBL" id="KYD17466.1"/>
    </source>
</evidence>
<evidence type="ECO:0000256" key="3">
    <source>
        <dbReference type="ARBA" id="ARBA00022692"/>
    </source>
</evidence>
<name>A0A150LZA9_9BACI</name>
<evidence type="ECO:0000256" key="4">
    <source>
        <dbReference type="ARBA" id="ARBA00022989"/>
    </source>
</evidence>
<evidence type="ECO:0000313" key="12">
    <source>
        <dbReference type="Proteomes" id="UP000075683"/>
    </source>
</evidence>
<dbReference type="NCBIfam" id="TIGR00494">
    <property type="entry name" value="crcB"/>
    <property type="match status" value="1"/>
</dbReference>
<dbReference type="GO" id="GO:0046872">
    <property type="term" value="F:metal ion binding"/>
    <property type="evidence" value="ECO:0007669"/>
    <property type="project" value="UniProtKB-KW"/>
</dbReference>
<dbReference type="GO" id="GO:0062054">
    <property type="term" value="F:fluoride channel activity"/>
    <property type="evidence" value="ECO:0007669"/>
    <property type="project" value="UniProtKB-UniRule"/>
</dbReference>
<accession>A0A150LZA9</accession>
<dbReference type="InterPro" id="IPR003691">
    <property type="entry name" value="FluC"/>
</dbReference>
<evidence type="ECO:0000256" key="10">
    <source>
        <dbReference type="HAMAP-Rule" id="MF_00454"/>
    </source>
</evidence>
<comment type="activity regulation">
    <text evidence="10">Na(+) is not transported, but it plays an essential structural role and its presence is essential for fluoride channel function.</text>
</comment>
<dbReference type="GO" id="GO:0005886">
    <property type="term" value="C:plasma membrane"/>
    <property type="evidence" value="ECO:0007669"/>
    <property type="project" value="UniProtKB-SubCell"/>
</dbReference>
<dbReference type="Proteomes" id="UP000075683">
    <property type="component" value="Unassembled WGS sequence"/>
</dbReference>
<organism evidence="11 12">
    <name type="scientific">Caldibacillus debilis</name>
    <dbReference type="NCBI Taxonomy" id="301148"/>
    <lineage>
        <taxon>Bacteria</taxon>
        <taxon>Bacillati</taxon>
        <taxon>Bacillota</taxon>
        <taxon>Bacilli</taxon>
        <taxon>Bacillales</taxon>
        <taxon>Bacillaceae</taxon>
        <taxon>Caldibacillus</taxon>
    </lineage>
</organism>
<feature type="binding site" evidence="10">
    <location>
        <position position="76"/>
    </location>
    <ligand>
        <name>Na(+)</name>
        <dbReference type="ChEBI" id="CHEBI:29101"/>
        <note>structural</note>
    </ligand>
</feature>
<feature type="transmembrane region" description="Helical" evidence="10">
    <location>
        <begin position="32"/>
        <end position="51"/>
    </location>
</feature>
<evidence type="ECO:0000256" key="2">
    <source>
        <dbReference type="ARBA" id="ARBA00022475"/>
    </source>
</evidence>
<dbReference type="RefSeq" id="WP_061569159.1">
    <property type="nucleotide sequence ID" value="NZ_LQYT01000056.1"/>
</dbReference>
<feature type="transmembrane region" description="Helical" evidence="10">
    <location>
        <begin position="63"/>
        <end position="81"/>
    </location>
</feature>
<keyword evidence="10" id="KW-0813">Transport</keyword>
<evidence type="ECO:0000256" key="6">
    <source>
        <dbReference type="ARBA" id="ARBA00023303"/>
    </source>
</evidence>
<dbReference type="STRING" id="301148.B4135_2488"/>
<sequence length="128" mass="13546">MKNAALLAAGGFFGSVARFALAEWIPAPEGIPFATLFINGLGCLFLGWFYTRETAKKKPRPERILLVGTGFTGSFTTFSTFSLETVQLFQSGAVFLGILYLIGNLSGICMAALGVGLASAKGKEEIGK</sequence>
<proteinExistence type="inferred from homology"/>
<comment type="catalytic activity">
    <reaction evidence="8">
        <text>fluoride(in) = fluoride(out)</text>
        <dbReference type="Rhea" id="RHEA:76159"/>
        <dbReference type="ChEBI" id="CHEBI:17051"/>
    </reaction>
    <physiologicalReaction direction="left-to-right" evidence="8">
        <dbReference type="Rhea" id="RHEA:76160"/>
    </physiologicalReaction>
</comment>
<comment type="caution">
    <text evidence="11">The sequence shown here is derived from an EMBL/GenBank/DDBJ whole genome shotgun (WGS) entry which is preliminary data.</text>
</comment>
<dbReference type="GO" id="GO:0140114">
    <property type="term" value="P:cellular detoxification of fluoride"/>
    <property type="evidence" value="ECO:0007669"/>
    <property type="project" value="UniProtKB-UniRule"/>
</dbReference>
<evidence type="ECO:0000256" key="1">
    <source>
        <dbReference type="ARBA" id="ARBA00004651"/>
    </source>
</evidence>
<keyword evidence="4 10" id="KW-1133">Transmembrane helix</keyword>
<evidence type="ECO:0000256" key="5">
    <source>
        <dbReference type="ARBA" id="ARBA00023136"/>
    </source>
</evidence>
<dbReference type="OrthoDB" id="9799631at2"/>
<evidence type="ECO:0000256" key="8">
    <source>
        <dbReference type="ARBA" id="ARBA00035585"/>
    </source>
</evidence>
<keyword evidence="10" id="KW-0915">Sodium</keyword>
<keyword evidence="3 10" id="KW-0812">Transmembrane</keyword>
<feature type="binding site" evidence="10">
    <location>
        <position position="73"/>
    </location>
    <ligand>
        <name>Na(+)</name>
        <dbReference type="ChEBI" id="CHEBI:29101"/>
        <note>structural</note>
    </ligand>
</feature>
<gene>
    <name evidence="10" type="primary">fluC</name>
    <name evidence="10" type="synonym">crcB</name>
    <name evidence="11" type="ORF">B4135_2488</name>
</gene>
<dbReference type="EMBL" id="LQYT01000056">
    <property type="protein sequence ID" value="KYD17466.1"/>
    <property type="molecule type" value="Genomic_DNA"/>
</dbReference>
<keyword evidence="2 10" id="KW-1003">Cell membrane</keyword>
<keyword evidence="10" id="KW-0479">Metal-binding</keyword>
<dbReference type="PANTHER" id="PTHR28259:SF1">
    <property type="entry name" value="FLUORIDE EXPORT PROTEIN 1-RELATED"/>
    <property type="match status" value="1"/>
</dbReference>
<dbReference type="Pfam" id="PF02537">
    <property type="entry name" value="CRCB"/>
    <property type="match status" value="1"/>
</dbReference>
<reference evidence="11 12" key="1">
    <citation type="submission" date="2016-01" db="EMBL/GenBank/DDBJ databases">
        <title>Draft Genome Sequences of Seven Thermophilic Sporeformers Isolated from Foods.</title>
        <authorList>
            <person name="Berendsen E.M."/>
            <person name="Wells-Bennik M.H."/>
            <person name="Krawcyk A.O."/>
            <person name="De Jong A."/>
            <person name="Holsappel S."/>
            <person name="Eijlander R.T."/>
            <person name="Kuipers O.P."/>
        </authorList>
    </citation>
    <scope>NUCLEOTIDE SEQUENCE [LARGE SCALE GENOMIC DNA]</scope>
    <source>
        <strain evidence="11 12">B4135</strain>
    </source>
</reference>
<evidence type="ECO:0000256" key="9">
    <source>
        <dbReference type="ARBA" id="ARBA00049940"/>
    </source>
</evidence>
<dbReference type="PANTHER" id="PTHR28259">
    <property type="entry name" value="FLUORIDE EXPORT PROTEIN 1-RELATED"/>
    <property type="match status" value="1"/>
</dbReference>
<dbReference type="HAMAP" id="MF_00454">
    <property type="entry name" value="FluC"/>
    <property type="match status" value="1"/>
</dbReference>
<keyword evidence="5 10" id="KW-0472">Membrane</keyword>
<comment type="subcellular location">
    <subcellularLocation>
        <location evidence="1 10">Cell membrane</location>
        <topology evidence="1 10">Multi-pass membrane protein</topology>
    </subcellularLocation>
</comment>